<dbReference type="Proteomes" id="UP000827872">
    <property type="component" value="Linkage Group LG07"/>
</dbReference>
<proteinExistence type="predicted"/>
<evidence type="ECO:0000313" key="2">
    <source>
        <dbReference type="Proteomes" id="UP000827872"/>
    </source>
</evidence>
<accession>A0ACB8ERB9</accession>
<reference evidence="1" key="1">
    <citation type="submission" date="2021-08" db="EMBL/GenBank/DDBJ databases">
        <title>The first chromosome-level gecko genome reveals the dynamic sex chromosomes of Neotropical dwarf geckos (Sphaerodactylidae: Sphaerodactylus).</title>
        <authorList>
            <person name="Pinto B.J."/>
            <person name="Keating S.E."/>
            <person name="Gamble T."/>
        </authorList>
    </citation>
    <scope>NUCLEOTIDE SEQUENCE</scope>
    <source>
        <strain evidence="1">TG3544</strain>
    </source>
</reference>
<gene>
    <name evidence="1" type="ORF">K3G42_024388</name>
</gene>
<keyword evidence="2" id="KW-1185">Reference proteome</keyword>
<sequence length="115" mass="12413">MDCWLKFGSLKKTVKTFVAVAPAAVETSTTNSVEEDGAIASTRIAGPDVGFWNESVTVGAPEPPVVLDKLPTSSETSATEKRTVKRKYHHAYLEIGLIETSENKPECLICDSADK</sequence>
<protein>
    <submittedName>
        <fullName evidence="1">Uncharacterized protein</fullName>
    </submittedName>
</protein>
<name>A0ACB8ERB9_9SAUR</name>
<organism evidence="1 2">
    <name type="scientific">Sphaerodactylus townsendi</name>
    <dbReference type="NCBI Taxonomy" id="933632"/>
    <lineage>
        <taxon>Eukaryota</taxon>
        <taxon>Metazoa</taxon>
        <taxon>Chordata</taxon>
        <taxon>Craniata</taxon>
        <taxon>Vertebrata</taxon>
        <taxon>Euteleostomi</taxon>
        <taxon>Lepidosauria</taxon>
        <taxon>Squamata</taxon>
        <taxon>Bifurcata</taxon>
        <taxon>Gekkota</taxon>
        <taxon>Sphaerodactylidae</taxon>
        <taxon>Sphaerodactylus</taxon>
    </lineage>
</organism>
<comment type="caution">
    <text evidence="1">The sequence shown here is derived from an EMBL/GenBank/DDBJ whole genome shotgun (WGS) entry which is preliminary data.</text>
</comment>
<evidence type="ECO:0000313" key="1">
    <source>
        <dbReference type="EMBL" id="KAH7995314.1"/>
    </source>
</evidence>
<dbReference type="EMBL" id="CM037620">
    <property type="protein sequence ID" value="KAH7995314.1"/>
    <property type="molecule type" value="Genomic_DNA"/>
</dbReference>